<organism evidence="1 2">
    <name type="scientific">Marasmius oreades</name>
    <name type="common">fairy-ring Marasmius</name>
    <dbReference type="NCBI Taxonomy" id="181124"/>
    <lineage>
        <taxon>Eukaryota</taxon>
        <taxon>Fungi</taxon>
        <taxon>Dikarya</taxon>
        <taxon>Basidiomycota</taxon>
        <taxon>Agaricomycotina</taxon>
        <taxon>Agaricomycetes</taxon>
        <taxon>Agaricomycetidae</taxon>
        <taxon>Agaricales</taxon>
        <taxon>Marasmiineae</taxon>
        <taxon>Marasmiaceae</taxon>
        <taxon>Marasmius</taxon>
    </lineage>
</organism>
<name>A0A9P7UMX5_9AGAR</name>
<keyword evidence="2" id="KW-1185">Reference proteome</keyword>
<dbReference type="KEGG" id="more:E1B28_013556"/>
<accession>A0A9P7UMX5</accession>
<proteinExistence type="predicted"/>
<protein>
    <submittedName>
        <fullName evidence="1">Uncharacterized protein</fullName>
    </submittedName>
</protein>
<evidence type="ECO:0000313" key="1">
    <source>
        <dbReference type="EMBL" id="KAG7087603.1"/>
    </source>
</evidence>
<comment type="caution">
    <text evidence="1">The sequence shown here is derived from an EMBL/GenBank/DDBJ whole genome shotgun (WGS) entry which is preliminary data.</text>
</comment>
<reference evidence="1" key="1">
    <citation type="journal article" date="2021" name="Genome Biol. Evol.">
        <title>The assembled and annotated genome of the fairy-ring fungus Marasmius oreades.</title>
        <authorList>
            <person name="Hiltunen M."/>
            <person name="Ament-Velasquez S.L."/>
            <person name="Johannesson H."/>
        </authorList>
    </citation>
    <scope>NUCLEOTIDE SEQUENCE</scope>
    <source>
        <strain evidence="1">03SP1</strain>
    </source>
</reference>
<gene>
    <name evidence="1" type="ORF">E1B28_013556</name>
</gene>
<dbReference type="RefSeq" id="XP_043004074.1">
    <property type="nucleotide sequence ID" value="XM_043158719.1"/>
</dbReference>
<evidence type="ECO:0000313" key="2">
    <source>
        <dbReference type="Proteomes" id="UP001049176"/>
    </source>
</evidence>
<sequence length="80" mass="8972">MSGIVLSDFFDAYKAQSSSVVRCRDDKKAIGSPPLPDTTKNLFASHGNDQELGELSHWRTKLAKYIRIVASTCMHYRPTL</sequence>
<dbReference type="AlphaFoldDB" id="A0A9P7UMX5"/>
<dbReference type="Proteomes" id="UP001049176">
    <property type="component" value="Chromosome 9"/>
</dbReference>
<dbReference type="GeneID" id="66082631"/>
<dbReference type="EMBL" id="CM032189">
    <property type="protein sequence ID" value="KAG7087603.1"/>
    <property type="molecule type" value="Genomic_DNA"/>
</dbReference>